<reference evidence="3 4" key="1">
    <citation type="journal article" date="2019" name="Int. J. Syst. Evol. Microbiol.">
        <title>The Global Catalogue of Microorganisms (GCM) 10K type strain sequencing project: providing services to taxonomists for standard genome sequencing and annotation.</title>
        <authorList>
            <consortium name="The Broad Institute Genomics Platform"/>
            <consortium name="The Broad Institute Genome Sequencing Center for Infectious Disease"/>
            <person name="Wu L."/>
            <person name="Ma J."/>
        </authorList>
    </citation>
    <scope>NUCLEOTIDE SEQUENCE [LARGE SCALE GENOMIC DNA]</scope>
    <source>
        <strain evidence="3 4">JCM 16013</strain>
    </source>
</reference>
<dbReference type="Proteomes" id="UP001499854">
    <property type="component" value="Unassembled WGS sequence"/>
</dbReference>
<accession>A0ABN2SBP7</accession>
<dbReference type="InterPro" id="IPR025736">
    <property type="entry name" value="PucR_C-HTH_dom"/>
</dbReference>
<evidence type="ECO:0000259" key="2">
    <source>
        <dbReference type="Pfam" id="PF14361"/>
    </source>
</evidence>
<dbReference type="InterPro" id="IPR025751">
    <property type="entry name" value="RsbRD_N_dom"/>
</dbReference>
<evidence type="ECO:0000259" key="1">
    <source>
        <dbReference type="Pfam" id="PF13556"/>
    </source>
</evidence>
<dbReference type="Gene3D" id="1.10.10.2840">
    <property type="entry name" value="PucR C-terminal helix-turn-helix domain"/>
    <property type="match status" value="1"/>
</dbReference>
<proteinExistence type="predicted"/>
<sequence length="443" mass="47387">MLLAGRLWTLPPVIMQTLRTLINWTATQTSVGDSVTGHKAGEGAEPLRIAGRPVAADLRALAPELSRRVLARLLEELPVYAALPGEEVAGDIAAIVQHSVRMFADAIEARRVPEDAELAEQRQSAQRRAEEGVPLDAILAAYQLGIAMVWSQVSAGVRPADHADLREVLELLLGLQRRILCAVSESYLAARRVIDSEEHNGRHALMAALLAGAEPDGTAQVAPRYAVLTLALQRHPDEDAAATGVAARRKVRRVREVLDTFGDQPCLTAFRSDRGTALMPLDDAAPPDHDRLRALIADAAAAAGAEVTAAVAVADAAEVPAAAARTAEIVDLVGATGRPPGLYRLADVLLDYQLSRPSPALPALAARLEALAPKPELLVTLETYLGLGRDRRAAAAALHVHPNTIDYRLRRVSELTGLSAHRAEDLGELHASLVARQVLRERP</sequence>
<evidence type="ECO:0000313" key="3">
    <source>
        <dbReference type="EMBL" id="GAA1983724.1"/>
    </source>
</evidence>
<keyword evidence="4" id="KW-1185">Reference proteome</keyword>
<dbReference type="InterPro" id="IPR051448">
    <property type="entry name" value="CdaR-like_regulators"/>
</dbReference>
<organism evidence="3 4">
    <name type="scientific">Catenulispora subtropica</name>
    <dbReference type="NCBI Taxonomy" id="450798"/>
    <lineage>
        <taxon>Bacteria</taxon>
        <taxon>Bacillati</taxon>
        <taxon>Actinomycetota</taxon>
        <taxon>Actinomycetes</taxon>
        <taxon>Catenulisporales</taxon>
        <taxon>Catenulisporaceae</taxon>
        <taxon>Catenulispora</taxon>
    </lineage>
</organism>
<protein>
    <submittedName>
        <fullName evidence="3">Helix-turn-helix domain-containing protein</fullName>
    </submittedName>
</protein>
<comment type="caution">
    <text evidence="3">The sequence shown here is derived from an EMBL/GenBank/DDBJ whole genome shotgun (WGS) entry which is preliminary data.</text>
</comment>
<dbReference type="PANTHER" id="PTHR33744:SF7">
    <property type="entry name" value="PUCR FAMILY TRANSCRIPTIONAL REGULATOR"/>
    <property type="match status" value="1"/>
</dbReference>
<name>A0ABN2SBP7_9ACTN</name>
<evidence type="ECO:0000313" key="4">
    <source>
        <dbReference type="Proteomes" id="UP001499854"/>
    </source>
</evidence>
<dbReference type="EMBL" id="BAAAQM010000032">
    <property type="protein sequence ID" value="GAA1983724.1"/>
    <property type="molecule type" value="Genomic_DNA"/>
</dbReference>
<dbReference type="Pfam" id="PF14361">
    <property type="entry name" value="RsbRD_N"/>
    <property type="match status" value="1"/>
</dbReference>
<feature type="domain" description="RsbT co-antagonist protein RsbRD N-terminal" evidence="2">
    <location>
        <begin position="63"/>
        <end position="200"/>
    </location>
</feature>
<dbReference type="PANTHER" id="PTHR33744">
    <property type="entry name" value="CARBOHYDRATE DIACID REGULATOR"/>
    <property type="match status" value="1"/>
</dbReference>
<feature type="domain" description="PucR C-terminal helix-turn-helix" evidence="1">
    <location>
        <begin position="377"/>
        <end position="434"/>
    </location>
</feature>
<dbReference type="InterPro" id="IPR042070">
    <property type="entry name" value="PucR_C-HTH_sf"/>
</dbReference>
<gene>
    <name evidence="3" type="ORF">GCM10009838_51870</name>
</gene>
<dbReference type="Pfam" id="PF13556">
    <property type="entry name" value="HTH_30"/>
    <property type="match status" value="1"/>
</dbReference>